<evidence type="ECO:0000313" key="2">
    <source>
        <dbReference type="EMBL" id="CAA9408789.1"/>
    </source>
</evidence>
<dbReference type="AlphaFoldDB" id="A0A6J4PAL5"/>
<accession>A0A6J4PAL5</accession>
<dbReference type="InterPro" id="IPR036465">
    <property type="entry name" value="vWFA_dom_sf"/>
</dbReference>
<dbReference type="CDD" id="cd00198">
    <property type="entry name" value="vWFA"/>
    <property type="match status" value="1"/>
</dbReference>
<dbReference type="EMBL" id="CADCUR010000193">
    <property type="protein sequence ID" value="CAA9408789.1"/>
    <property type="molecule type" value="Genomic_DNA"/>
</dbReference>
<organism evidence="2">
    <name type="scientific">uncultured Pyrinomonadaceae bacterium</name>
    <dbReference type="NCBI Taxonomy" id="2283094"/>
    <lineage>
        <taxon>Bacteria</taxon>
        <taxon>Pseudomonadati</taxon>
        <taxon>Acidobacteriota</taxon>
        <taxon>Blastocatellia</taxon>
        <taxon>Blastocatellales</taxon>
        <taxon>Pyrinomonadaceae</taxon>
        <taxon>environmental samples</taxon>
    </lineage>
</organism>
<dbReference type="Gene3D" id="3.40.50.410">
    <property type="entry name" value="von Willebrand factor, type A domain"/>
    <property type="match status" value="1"/>
</dbReference>
<gene>
    <name evidence="2" type="ORF">AVDCRST_MAG74-2147</name>
</gene>
<reference evidence="2" key="1">
    <citation type="submission" date="2020-02" db="EMBL/GenBank/DDBJ databases">
        <authorList>
            <person name="Meier V. D."/>
        </authorList>
    </citation>
    <scope>NUCLEOTIDE SEQUENCE</scope>
    <source>
        <strain evidence="2">AVDCRST_MAG74</strain>
    </source>
</reference>
<feature type="domain" description="VWFA" evidence="1">
    <location>
        <begin position="95"/>
        <end position="264"/>
    </location>
</feature>
<proteinExistence type="predicted"/>
<evidence type="ECO:0000259" key="1">
    <source>
        <dbReference type="PROSITE" id="PS50234"/>
    </source>
</evidence>
<dbReference type="InterPro" id="IPR002035">
    <property type="entry name" value="VWF_A"/>
</dbReference>
<dbReference type="PROSITE" id="PS50234">
    <property type="entry name" value="VWFA"/>
    <property type="match status" value="1"/>
</dbReference>
<protein>
    <recommendedName>
        <fullName evidence="1">VWFA domain-containing protein</fullName>
    </recommendedName>
</protein>
<name>A0A6J4PAL5_9BACT</name>
<sequence>MKSEKSKKKFYEFLKNSLFIFHFLFFALFCFPASIHAQDDNEIINVESSIVVLNATVTDAKGKPVTGLKQNQFRILEDGLEQKVDFFEAEATPFAAVILMDTSGSMEGGVSMARSAAINFLDGLRADDVTAIYNFDSKVSLVQDFSNSRDIAEKIFNLKAAGMTVLNDAIYQAAVELGKRSEKRRAIIVLSDGADTKSGRSADKALKAAVAANATIYTIDMSVVNAGNNRFQSQAALKNFAEKSGGVFIPTPGGVAMREAFKNIVAELGTQYTFGYQPANTKKDGKWRAIEIRVAKPNLTIRTRKGYNAAKTGK</sequence>
<dbReference type="NCBIfam" id="TIGR03436">
    <property type="entry name" value="acidobact_VWFA"/>
    <property type="match status" value="1"/>
</dbReference>
<dbReference type="SMART" id="SM00327">
    <property type="entry name" value="VWA"/>
    <property type="match status" value="1"/>
</dbReference>
<dbReference type="SUPFAM" id="SSF53300">
    <property type="entry name" value="vWA-like"/>
    <property type="match status" value="1"/>
</dbReference>
<dbReference type="InterPro" id="IPR017802">
    <property type="entry name" value="VWFA-rel_acidobac-type"/>
</dbReference>
<dbReference type="Pfam" id="PF13519">
    <property type="entry name" value="VWA_2"/>
    <property type="match status" value="1"/>
</dbReference>